<dbReference type="SUPFAM" id="SSF103473">
    <property type="entry name" value="MFS general substrate transporter"/>
    <property type="match status" value="1"/>
</dbReference>
<keyword evidence="4 6" id="KW-0472">Membrane</keyword>
<dbReference type="Proteomes" id="UP000279259">
    <property type="component" value="Unassembled WGS sequence"/>
</dbReference>
<evidence type="ECO:0000313" key="8">
    <source>
        <dbReference type="EMBL" id="RSH83823.1"/>
    </source>
</evidence>
<comment type="subcellular location">
    <subcellularLocation>
        <location evidence="1">Membrane</location>
        <topology evidence="1">Multi-pass membrane protein</topology>
    </subcellularLocation>
</comment>
<dbReference type="Gene3D" id="1.20.1720.10">
    <property type="entry name" value="Multidrug resistance protein D"/>
    <property type="match status" value="1"/>
</dbReference>
<evidence type="ECO:0000256" key="6">
    <source>
        <dbReference type="SAM" id="Phobius"/>
    </source>
</evidence>
<feature type="compositionally biased region" description="Low complexity" evidence="5">
    <location>
        <begin position="1"/>
        <end position="19"/>
    </location>
</feature>
<name>A0A427XYD2_9TREE</name>
<dbReference type="GO" id="GO:0005886">
    <property type="term" value="C:plasma membrane"/>
    <property type="evidence" value="ECO:0007669"/>
    <property type="project" value="TreeGrafter"/>
</dbReference>
<keyword evidence="3 6" id="KW-1133">Transmembrane helix</keyword>
<gene>
    <name evidence="8" type="ORF">EHS25_005438</name>
</gene>
<dbReference type="GO" id="GO:0022857">
    <property type="term" value="F:transmembrane transporter activity"/>
    <property type="evidence" value="ECO:0007669"/>
    <property type="project" value="InterPro"/>
</dbReference>
<evidence type="ECO:0000259" key="7">
    <source>
        <dbReference type="PROSITE" id="PS50850"/>
    </source>
</evidence>
<feature type="transmembrane region" description="Helical" evidence="6">
    <location>
        <begin position="357"/>
        <end position="378"/>
    </location>
</feature>
<dbReference type="CDD" id="cd17502">
    <property type="entry name" value="MFS_Azr1_MDR_like"/>
    <property type="match status" value="1"/>
</dbReference>
<feature type="region of interest" description="Disordered" evidence="5">
    <location>
        <begin position="1"/>
        <end position="45"/>
    </location>
</feature>
<dbReference type="PROSITE" id="PS50850">
    <property type="entry name" value="MFS"/>
    <property type="match status" value="1"/>
</dbReference>
<comment type="caution">
    <text evidence="8">The sequence shown here is derived from an EMBL/GenBank/DDBJ whole genome shotgun (WGS) entry which is preliminary data.</text>
</comment>
<dbReference type="InterPro" id="IPR020846">
    <property type="entry name" value="MFS_dom"/>
</dbReference>
<dbReference type="STRING" id="1890683.A0A427XYD2"/>
<dbReference type="InterPro" id="IPR011701">
    <property type="entry name" value="MFS"/>
</dbReference>
<evidence type="ECO:0000256" key="5">
    <source>
        <dbReference type="SAM" id="MobiDB-lite"/>
    </source>
</evidence>
<accession>A0A427XYD2</accession>
<dbReference type="EMBL" id="RSCD01000023">
    <property type="protein sequence ID" value="RSH83823.1"/>
    <property type="molecule type" value="Genomic_DNA"/>
</dbReference>
<evidence type="ECO:0000256" key="1">
    <source>
        <dbReference type="ARBA" id="ARBA00004141"/>
    </source>
</evidence>
<feature type="transmembrane region" description="Helical" evidence="6">
    <location>
        <begin position="245"/>
        <end position="268"/>
    </location>
</feature>
<feature type="transmembrane region" description="Helical" evidence="6">
    <location>
        <begin position="178"/>
        <end position="199"/>
    </location>
</feature>
<feature type="domain" description="Major facilitator superfamily (MFS) profile" evidence="7">
    <location>
        <begin position="88"/>
        <end position="585"/>
    </location>
</feature>
<feature type="transmembrane region" description="Helical" evidence="6">
    <location>
        <begin position="318"/>
        <end position="337"/>
    </location>
</feature>
<sequence length="668" mass="71455">MATGTAANSTMTSSTTLASHPTKESGSPPSIAASTHSHDSAGVTKEKAAVAAVAGGKDKNAPKSAPPKGVSGGMQAPLELPRWRFWLVFVSLMVAIFLFALDQLIIATAIPKITVEFNSLTELSWLASGFFLTLLGFNLMYSQWNQIFPSKHVMMFAVFIFEVGSLLCGVAPSMRVLILGRAVAGVGAAGIFSGGMIVIAEITAIHERAQYFGLFGVCFAIASIIGPLVGGAFADHVSWRWCFYINLPIGGLALVMLFLSLPASPPLGRADSYKGYSKDMFWQVVKCDWLGVAMAMAWGCCTILAMQWGGVTKPWNDGSVIACFVMMGVIPVIFVLYETWLGDKAMFRVALFKRRTIIGACIVAFFLFAMFMFEVYYLSIAYQAAYHTSATGAGVKLLPFILVQIAVLILSSRIIPIIGRFKWVIVAGPVFLAIGSGLLYTVKYGTAESHLYGFQVFLGIGIGLSLQNMMLAVQFELKNEPWLISAGTGLSVFIGFAGRIVGLSLAGSVFENMIQVNLRKYAPSLPSVYISAVINSAGAVWDTIPEQYQQEVLVAYTESLRDVYIIGVPCAILAFFGALIIKNSKMPSKAEEQAKIQAMKEKAALAKEQKDGVAPAQAEAAAEAEVVAENVGIEAANAEGLSAVNPLPVQAEVDAQAVLAKQEGKSAV</sequence>
<feature type="compositionally biased region" description="Basic and acidic residues" evidence="5">
    <location>
        <begin position="36"/>
        <end position="45"/>
    </location>
</feature>
<feature type="compositionally biased region" description="Polar residues" evidence="5">
    <location>
        <begin position="24"/>
        <end position="35"/>
    </location>
</feature>
<evidence type="ECO:0000256" key="2">
    <source>
        <dbReference type="ARBA" id="ARBA00022692"/>
    </source>
</evidence>
<dbReference type="OrthoDB" id="10021397at2759"/>
<reference evidence="8 9" key="1">
    <citation type="submission" date="2018-11" db="EMBL/GenBank/DDBJ databases">
        <title>Genome sequence of Saitozyma podzolica DSM 27192.</title>
        <authorList>
            <person name="Aliyu H."/>
            <person name="Gorte O."/>
            <person name="Ochsenreither K."/>
        </authorList>
    </citation>
    <scope>NUCLEOTIDE SEQUENCE [LARGE SCALE GENOMIC DNA]</scope>
    <source>
        <strain evidence="8 9">DSM 27192</strain>
    </source>
</reference>
<organism evidence="8 9">
    <name type="scientific">Saitozyma podzolica</name>
    <dbReference type="NCBI Taxonomy" id="1890683"/>
    <lineage>
        <taxon>Eukaryota</taxon>
        <taxon>Fungi</taxon>
        <taxon>Dikarya</taxon>
        <taxon>Basidiomycota</taxon>
        <taxon>Agaricomycotina</taxon>
        <taxon>Tremellomycetes</taxon>
        <taxon>Tremellales</taxon>
        <taxon>Trimorphomycetaceae</taxon>
        <taxon>Saitozyma</taxon>
    </lineage>
</organism>
<feature type="transmembrane region" description="Helical" evidence="6">
    <location>
        <begin position="452"/>
        <end position="471"/>
    </location>
</feature>
<feature type="transmembrane region" description="Helical" evidence="6">
    <location>
        <begin position="563"/>
        <end position="581"/>
    </location>
</feature>
<feature type="transmembrane region" description="Helical" evidence="6">
    <location>
        <begin position="289"/>
        <end position="306"/>
    </location>
</feature>
<dbReference type="PANTHER" id="PTHR23501:SF198">
    <property type="entry name" value="AZOLE RESISTANCE PROTEIN 1-RELATED"/>
    <property type="match status" value="1"/>
</dbReference>
<proteinExistence type="predicted"/>
<feature type="transmembrane region" description="Helical" evidence="6">
    <location>
        <begin position="153"/>
        <end position="172"/>
    </location>
</feature>
<evidence type="ECO:0000313" key="9">
    <source>
        <dbReference type="Proteomes" id="UP000279259"/>
    </source>
</evidence>
<feature type="transmembrane region" description="Helical" evidence="6">
    <location>
        <begin position="483"/>
        <end position="510"/>
    </location>
</feature>
<feature type="transmembrane region" description="Helical" evidence="6">
    <location>
        <begin position="211"/>
        <end position="233"/>
    </location>
</feature>
<feature type="transmembrane region" description="Helical" evidence="6">
    <location>
        <begin position="123"/>
        <end position="141"/>
    </location>
</feature>
<feature type="transmembrane region" description="Helical" evidence="6">
    <location>
        <begin position="390"/>
        <end position="411"/>
    </location>
</feature>
<feature type="transmembrane region" description="Helical" evidence="6">
    <location>
        <begin position="85"/>
        <end position="111"/>
    </location>
</feature>
<evidence type="ECO:0000256" key="3">
    <source>
        <dbReference type="ARBA" id="ARBA00022989"/>
    </source>
</evidence>
<dbReference type="PANTHER" id="PTHR23501">
    <property type="entry name" value="MAJOR FACILITATOR SUPERFAMILY"/>
    <property type="match status" value="1"/>
</dbReference>
<dbReference type="Gene3D" id="1.20.1250.20">
    <property type="entry name" value="MFS general substrate transporter like domains"/>
    <property type="match status" value="1"/>
</dbReference>
<dbReference type="Pfam" id="PF07690">
    <property type="entry name" value="MFS_1"/>
    <property type="match status" value="1"/>
</dbReference>
<keyword evidence="9" id="KW-1185">Reference proteome</keyword>
<dbReference type="AlphaFoldDB" id="A0A427XYD2"/>
<protein>
    <recommendedName>
        <fullName evidence="7">Major facilitator superfamily (MFS) profile domain-containing protein</fullName>
    </recommendedName>
</protein>
<dbReference type="PRINTS" id="PR01036">
    <property type="entry name" value="TCRTETB"/>
</dbReference>
<feature type="transmembrane region" description="Helical" evidence="6">
    <location>
        <begin position="423"/>
        <end position="440"/>
    </location>
</feature>
<dbReference type="InterPro" id="IPR036259">
    <property type="entry name" value="MFS_trans_sf"/>
</dbReference>
<keyword evidence="2 6" id="KW-0812">Transmembrane</keyword>
<evidence type="ECO:0000256" key="4">
    <source>
        <dbReference type="ARBA" id="ARBA00023136"/>
    </source>
</evidence>